<keyword evidence="4 5" id="KW-0472">Membrane</keyword>
<evidence type="ECO:0000256" key="1">
    <source>
        <dbReference type="ARBA" id="ARBA00004141"/>
    </source>
</evidence>
<protein>
    <submittedName>
        <fullName evidence="6">Uncharacterized protein</fullName>
    </submittedName>
</protein>
<proteinExistence type="predicted"/>
<keyword evidence="3 5" id="KW-1133">Transmembrane helix</keyword>
<comment type="caution">
    <text evidence="6">The sequence shown here is derived from an EMBL/GenBank/DDBJ whole genome shotgun (WGS) entry which is preliminary data.</text>
</comment>
<evidence type="ECO:0000256" key="2">
    <source>
        <dbReference type="ARBA" id="ARBA00022692"/>
    </source>
</evidence>
<dbReference type="Gene3D" id="1.20.140.150">
    <property type="match status" value="1"/>
</dbReference>
<evidence type="ECO:0000256" key="5">
    <source>
        <dbReference type="SAM" id="Phobius"/>
    </source>
</evidence>
<accession>A0AA39I7G6</accession>
<dbReference type="InterPro" id="IPR004031">
    <property type="entry name" value="PMP22/EMP/MP20/Claudin"/>
</dbReference>
<name>A0AA39I7G6_9BILA</name>
<keyword evidence="7" id="KW-1185">Reference proteome</keyword>
<feature type="transmembrane region" description="Helical" evidence="5">
    <location>
        <begin position="146"/>
        <end position="169"/>
    </location>
</feature>
<evidence type="ECO:0000313" key="6">
    <source>
        <dbReference type="EMBL" id="KAK0418406.1"/>
    </source>
</evidence>
<sequence>MEPKTLLFFNATITVIISISTDYWILVSYDETTAPPENCSISKPSKEYMILECDTNETALLLEQWSSTIRQCNDLTERHRNAIRRRNLIYDGQCETLLKTSPWRFDGANSALDNLGFVCILGTLLCFVFTMINGRREDTNPSGTAIAMLVAGILLLAALVATAANIYLIRIQTPKRRIDALVKQLQNTTPCWSFAVGLIGIVLCFTCSYLNLATQKSRRVRQRSQLRRRQLQTAIMSSCKQEIALAIRAKMTVI</sequence>
<dbReference type="GO" id="GO:0016020">
    <property type="term" value="C:membrane"/>
    <property type="evidence" value="ECO:0007669"/>
    <property type="project" value="UniProtKB-SubCell"/>
</dbReference>
<dbReference type="Pfam" id="PF13903">
    <property type="entry name" value="Claudin_2"/>
    <property type="match status" value="1"/>
</dbReference>
<evidence type="ECO:0000256" key="4">
    <source>
        <dbReference type="ARBA" id="ARBA00023136"/>
    </source>
</evidence>
<comment type="subcellular location">
    <subcellularLocation>
        <location evidence="1">Membrane</location>
        <topology evidence="1">Multi-pass membrane protein</topology>
    </subcellularLocation>
</comment>
<dbReference type="EMBL" id="JAUCMV010000002">
    <property type="protein sequence ID" value="KAK0418406.1"/>
    <property type="molecule type" value="Genomic_DNA"/>
</dbReference>
<feature type="transmembrane region" description="Helical" evidence="5">
    <location>
        <begin position="192"/>
        <end position="213"/>
    </location>
</feature>
<gene>
    <name evidence="6" type="ORF">QR680_013540</name>
</gene>
<dbReference type="AlphaFoldDB" id="A0AA39I7G6"/>
<feature type="transmembrane region" description="Helical" evidence="5">
    <location>
        <begin position="115"/>
        <end position="134"/>
    </location>
</feature>
<organism evidence="6 7">
    <name type="scientific">Steinernema hermaphroditum</name>
    <dbReference type="NCBI Taxonomy" id="289476"/>
    <lineage>
        <taxon>Eukaryota</taxon>
        <taxon>Metazoa</taxon>
        <taxon>Ecdysozoa</taxon>
        <taxon>Nematoda</taxon>
        <taxon>Chromadorea</taxon>
        <taxon>Rhabditida</taxon>
        <taxon>Tylenchina</taxon>
        <taxon>Panagrolaimomorpha</taxon>
        <taxon>Strongyloidoidea</taxon>
        <taxon>Steinernematidae</taxon>
        <taxon>Steinernema</taxon>
    </lineage>
</organism>
<feature type="transmembrane region" description="Helical" evidence="5">
    <location>
        <begin position="7"/>
        <end position="26"/>
    </location>
</feature>
<evidence type="ECO:0000256" key="3">
    <source>
        <dbReference type="ARBA" id="ARBA00022989"/>
    </source>
</evidence>
<dbReference type="Proteomes" id="UP001175271">
    <property type="component" value="Unassembled WGS sequence"/>
</dbReference>
<keyword evidence="2 5" id="KW-0812">Transmembrane</keyword>
<reference evidence="6" key="1">
    <citation type="submission" date="2023-06" db="EMBL/GenBank/DDBJ databases">
        <title>Genomic analysis of the entomopathogenic nematode Steinernema hermaphroditum.</title>
        <authorList>
            <person name="Schwarz E.M."/>
            <person name="Heppert J.K."/>
            <person name="Baniya A."/>
            <person name="Schwartz H.T."/>
            <person name="Tan C.-H."/>
            <person name="Antoshechkin I."/>
            <person name="Sternberg P.W."/>
            <person name="Goodrich-Blair H."/>
            <person name="Dillman A.R."/>
        </authorList>
    </citation>
    <scope>NUCLEOTIDE SEQUENCE</scope>
    <source>
        <strain evidence="6">PS9179</strain>
        <tissue evidence="6">Whole animal</tissue>
    </source>
</reference>
<evidence type="ECO:0000313" key="7">
    <source>
        <dbReference type="Proteomes" id="UP001175271"/>
    </source>
</evidence>